<feature type="chain" id="PRO_5038078810" description="F5/8 type C domain-containing protein" evidence="1">
    <location>
        <begin position="24"/>
        <end position="172"/>
    </location>
</feature>
<dbReference type="Gene3D" id="2.60.120.260">
    <property type="entry name" value="Galactose-binding domain-like"/>
    <property type="match status" value="1"/>
</dbReference>
<dbReference type="FunFam" id="2.60.120.260:FF:000016">
    <property type="entry name" value="Contactin-associated protein-like 4 isoform 1"/>
    <property type="match status" value="1"/>
</dbReference>
<organism evidence="3 4">
    <name type="scientific">Exaiptasia diaphana</name>
    <name type="common">Tropical sea anemone</name>
    <name type="synonym">Aiptasia pulchella</name>
    <dbReference type="NCBI Taxonomy" id="2652724"/>
    <lineage>
        <taxon>Eukaryota</taxon>
        <taxon>Metazoa</taxon>
        <taxon>Cnidaria</taxon>
        <taxon>Anthozoa</taxon>
        <taxon>Hexacorallia</taxon>
        <taxon>Actiniaria</taxon>
        <taxon>Aiptasiidae</taxon>
        <taxon>Exaiptasia</taxon>
    </lineage>
</organism>
<feature type="signal peptide" evidence="1">
    <location>
        <begin position="1"/>
        <end position="23"/>
    </location>
</feature>
<keyword evidence="1" id="KW-0732">Signal</keyword>
<evidence type="ECO:0000313" key="3">
    <source>
        <dbReference type="EnsemblMetazoa" id="XP_020907202.1"/>
    </source>
</evidence>
<accession>A0A913XNL0</accession>
<dbReference type="PROSITE" id="PS50022">
    <property type="entry name" value="FA58C_3"/>
    <property type="match status" value="1"/>
</dbReference>
<dbReference type="InterPro" id="IPR008979">
    <property type="entry name" value="Galactose-bd-like_sf"/>
</dbReference>
<dbReference type="PANTHER" id="PTHR24543:SF325">
    <property type="entry name" value="F5_8 TYPE C DOMAIN-CONTAINING PROTEIN"/>
    <property type="match status" value="1"/>
</dbReference>
<dbReference type="OMA" id="TATDAWC"/>
<reference evidence="3" key="1">
    <citation type="submission" date="2022-11" db="UniProtKB">
        <authorList>
            <consortium name="EnsemblMetazoa"/>
        </authorList>
    </citation>
    <scope>IDENTIFICATION</scope>
</reference>
<dbReference type="Proteomes" id="UP000887567">
    <property type="component" value="Unplaced"/>
</dbReference>
<dbReference type="AlphaFoldDB" id="A0A913XNL0"/>
<feature type="domain" description="F5/8 type C" evidence="2">
    <location>
        <begin position="17"/>
        <end position="170"/>
    </location>
</feature>
<dbReference type="PROSITE" id="PS01285">
    <property type="entry name" value="FA58C_1"/>
    <property type="match status" value="1"/>
</dbReference>
<protein>
    <recommendedName>
        <fullName evidence="2">F5/8 type C domain-containing protein</fullName>
    </recommendedName>
</protein>
<dbReference type="CDD" id="cd00057">
    <property type="entry name" value="FA58C"/>
    <property type="match status" value="1"/>
</dbReference>
<evidence type="ECO:0000256" key="1">
    <source>
        <dbReference type="SAM" id="SignalP"/>
    </source>
</evidence>
<dbReference type="KEGG" id="epa:110245283"/>
<dbReference type="RefSeq" id="XP_020907202.1">
    <property type="nucleotide sequence ID" value="XM_021051543.2"/>
</dbReference>
<evidence type="ECO:0000259" key="2">
    <source>
        <dbReference type="PROSITE" id="PS50022"/>
    </source>
</evidence>
<evidence type="ECO:0000313" key="4">
    <source>
        <dbReference type="Proteomes" id="UP000887567"/>
    </source>
</evidence>
<proteinExistence type="predicted"/>
<dbReference type="SUPFAM" id="SSF49785">
    <property type="entry name" value="Galactose-binding domain-like"/>
    <property type="match status" value="1"/>
</dbReference>
<dbReference type="EnsemblMetazoa" id="XM_021051543.2">
    <property type="protein sequence ID" value="XP_020907202.1"/>
    <property type="gene ID" value="LOC110245283"/>
</dbReference>
<keyword evidence="4" id="KW-1185">Reference proteome</keyword>
<sequence length="172" mass="19225">MARLERTGLALVCWLLCLMIAVGDKPEDAPKPCYEALGVQTGGLDDEDISASSKLDNFTATDSWCPPENDENQYLQVDLGEKTKLTRIATQGDLTHPDKLVKSFAVLHSMDGKKFQTYKENGTEAIFDGNVDSFTVHHNNLKTPFVARYVRINPRSWEKGICLRVELYGCDP</sequence>
<dbReference type="Pfam" id="PF00754">
    <property type="entry name" value="F5_F8_type_C"/>
    <property type="match status" value="1"/>
</dbReference>
<dbReference type="SMART" id="SM00231">
    <property type="entry name" value="FA58C"/>
    <property type="match status" value="1"/>
</dbReference>
<dbReference type="InterPro" id="IPR000421">
    <property type="entry name" value="FA58C"/>
</dbReference>
<dbReference type="PROSITE" id="PS01286">
    <property type="entry name" value="FA58C_2"/>
    <property type="match status" value="1"/>
</dbReference>
<dbReference type="OrthoDB" id="6018330at2759"/>
<name>A0A913XNL0_EXADI</name>
<dbReference type="PANTHER" id="PTHR24543">
    <property type="entry name" value="MULTICOPPER OXIDASE-RELATED"/>
    <property type="match status" value="1"/>
</dbReference>
<dbReference type="GeneID" id="110245283"/>